<dbReference type="PANTHER" id="PTHR16943">
    <property type="entry name" value="2-METHYLCITRATE DEHYDRATASE-RELATED"/>
    <property type="match status" value="1"/>
</dbReference>
<accession>A0ABN2NPB8</accession>
<sequence>MTSEPIPELTILAEYCVAPDDAILGAPDEERWACARLLDGLAVLSHGSRTPVAAVARSTLPTGGDVLAWPDPGPLRADDAAFQLGVSAFAENYADTGLGSVAHVNSIVVPALLLAAQRRPLSGRAALAALVVGYNVMEWVGGTLNGGRPRMAHQLRGFRPTPSAGPLAAVAVLARVTGCSVAETANALALACSQGGGLRPSTASPTSAIRIQSGEALRRAVHTLDLARAGIVAHPDMLRCPGGFFPAYAFSEPGPYPIPVAGEPGDLMTRVSMKLECTPHTLVTMLDAARAMPDHPGEVESVTVRVPAQHNVISGGDKAYPTTFAEAVGHVPYCIALAMCTGSHLFPQVISDGLADAAVRELTGRVRLVVEDRLTALFDDDPASWPAVVEVRWADGTADVVEMKAPETTQWTADEALEHAALKAVALLGVGTVGGLVAEFAGVPGWPDLWTAVRGHALGGAA</sequence>
<reference evidence="4 5" key="1">
    <citation type="journal article" date="2019" name="Int. J. Syst. Evol. Microbiol.">
        <title>The Global Catalogue of Microorganisms (GCM) 10K type strain sequencing project: providing services to taxonomists for standard genome sequencing and annotation.</title>
        <authorList>
            <consortium name="The Broad Institute Genomics Platform"/>
            <consortium name="The Broad Institute Genome Sequencing Center for Infectious Disease"/>
            <person name="Wu L."/>
            <person name="Ma J."/>
        </authorList>
    </citation>
    <scope>NUCLEOTIDE SEQUENCE [LARGE SCALE GENOMIC DNA]</scope>
    <source>
        <strain evidence="4 5">JCM 16009</strain>
    </source>
</reference>
<evidence type="ECO:0000259" key="3">
    <source>
        <dbReference type="Pfam" id="PF19305"/>
    </source>
</evidence>
<feature type="domain" description="MmgE/PrpD N-terminal" evidence="2">
    <location>
        <begin position="34"/>
        <end position="248"/>
    </location>
</feature>
<dbReference type="Gene3D" id="1.10.4100.10">
    <property type="entry name" value="2-methylcitrate dehydratase PrpD"/>
    <property type="match status" value="1"/>
</dbReference>
<feature type="domain" description="MmgE/PrpD C-terminal" evidence="3">
    <location>
        <begin position="288"/>
        <end position="419"/>
    </location>
</feature>
<evidence type="ECO:0000256" key="1">
    <source>
        <dbReference type="ARBA" id="ARBA00006174"/>
    </source>
</evidence>
<protein>
    <recommendedName>
        <fullName evidence="6">2-methylcitrate dehydratase PrpD</fullName>
    </recommendedName>
</protein>
<dbReference type="InterPro" id="IPR042183">
    <property type="entry name" value="MmgE/PrpD_sf_1"/>
</dbReference>
<dbReference type="InterPro" id="IPR045336">
    <property type="entry name" value="MmgE_PrpD_N"/>
</dbReference>
<name>A0ABN2NPB8_9PSEU</name>
<evidence type="ECO:0000313" key="5">
    <source>
        <dbReference type="Proteomes" id="UP001500449"/>
    </source>
</evidence>
<dbReference type="PANTHER" id="PTHR16943:SF8">
    <property type="entry name" value="2-METHYLCITRATE DEHYDRATASE"/>
    <property type="match status" value="1"/>
</dbReference>
<comment type="caution">
    <text evidence="4">The sequence shown here is derived from an EMBL/GenBank/DDBJ whole genome shotgun (WGS) entry which is preliminary data.</text>
</comment>
<keyword evidence="5" id="KW-1185">Reference proteome</keyword>
<evidence type="ECO:0000313" key="4">
    <source>
        <dbReference type="EMBL" id="GAA1879940.1"/>
    </source>
</evidence>
<evidence type="ECO:0008006" key="6">
    <source>
        <dbReference type="Google" id="ProtNLM"/>
    </source>
</evidence>
<dbReference type="InterPro" id="IPR042188">
    <property type="entry name" value="MmgE/PrpD_sf_2"/>
</dbReference>
<dbReference type="Pfam" id="PF19305">
    <property type="entry name" value="MmgE_PrpD_C"/>
    <property type="match status" value="1"/>
</dbReference>
<dbReference type="Pfam" id="PF03972">
    <property type="entry name" value="MmgE_PrpD_N"/>
    <property type="match status" value="1"/>
</dbReference>
<dbReference type="InterPro" id="IPR036148">
    <property type="entry name" value="MmgE/PrpD_sf"/>
</dbReference>
<dbReference type="InterPro" id="IPR005656">
    <property type="entry name" value="MmgE_PrpD"/>
</dbReference>
<evidence type="ECO:0000259" key="2">
    <source>
        <dbReference type="Pfam" id="PF03972"/>
    </source>
</evidence>
<dbReference type="EMBL" id="BAAAQK010000029">
    <property type="protein sequence ID" value="GAA1879940.1"/>
    <property type="molecule type" value="Genomic_DNA"/>
</dbReference>
<dbReference type="InterPro" id="IPR045337">
    <property type="entry name" value="MmgE_PrpD_C"/>
</dbReference>
<comment type="similarity">
    <text evidence="1">Belongs to the PrpD family.</text>
</comment>
<dbReference type="Gene3D" id="3.30.1330.120">
    <property type="entry name" value="2-methylcitrate dehydratase PrpD"/>
    <property type="match status" value="1"/>
</dbReference>
<organism evidence="4 5">
    <name type="scientific">Pseudonocardia ailaonensis</name>
    <dbReference type="NCBI Taxonomy" id="367279"/>
    <lineage>
        <taxon>Bacteria</taxon>
        <taxon>Bacillati</taxon>
        <taxon>Actinomycetota</taxon>
        <taxon>Actinomycetes</taxon>
        <taxon>Pseudonocardiales</taxon>
        <taxon>Pseudonocardiaceae</taxon>
        <taxon>Pseudonocardia</taxon>
    </lineage>
</organism>
<dbReference type="Proteomes" id="UP001500449">
    <property type="component" value="Unassembled WGS sequence"/>
</dbReference>
<dbReference type="RefSeq" id="WP_344427882.1">
    <property type="nucleotide sequence ID" value="NZ_BAAAQK010000029.1"/>
</dbReference>
<dbReference type="SUPFAM" id="SSF103378">
    <property type="entry name" value="2-methylcitrate dehydratase PrpD"/>
    <property type="match status" value="1"/>
</dbReference>
<gene>
    <name evidence="4" type="ORF">GCM10009836_71630</name>
</gene>
<proteinExistence type="inferred from homology"/>